<evidence type="ECO:0000256" key="1">
    <source>
        <dbReference type="ARBA" id="ARBA00022801"/>
    </source>
</evidence>
<dbReference type="EMBL" id="JADNRY010000035">
    <property type="protein sequence ID" value="KAF9071067.1"/>
    <property type="molecule type" value="Genomic_DNA"/>
</dbReference>
<name>A0A9P5PYY5_9AGAR</name>
<proteinExistence type="predicted"/>
<evidence type="ECO:0000313" key="4">
    <source>
        <dbReference type="EMBL" id="KAF9071067.1"/>
    </source>
</evidence>
<comment type="caution">
    <text evidence="4">The sequence shown here is derived from an EMBL/GenBank/DDBJ whole genome shotgun (WGS) entry which is preliminary data.</text>
</comment>
<protein>
    <submittedName>
        <fullName evidence="4">Protein-tyrosine phosphatase-like protein</fullName>
    </submittedName>
</protein>
<evidence type="ECO:0000259" key="3">
    <source>
        <dbReference type="PROSITE" id="PS50056"/>
    </source>
</evidence>
<keyword evidence="1" id="KW-0378">Hydrolase</keyword>
<feature type="region of interest" description="Disordered" evidence="2">
    <location>
        <begin position="185"/>
        <end position="210"/>
    </location>
</feature>
<feature type="region of interest" description="Disordered" evidence="2">
    <location>
        <begin position="233"/>
        <end position="299"/>
    </location>
</feature>
<dbReference type="InterPro" id="IPR057023">
    <property type="entry name" value="PTP-SAK"/>
</dbReference>
<dbReference type="AlphaFoldDB" id="A0A9P5PYY5"/>
<evidence type="ECO:0000313" key="5">
    <source>
        <dbReference type="Proteomes" id="UP000772434"/>
    </source>
</evidence>
<dbReference type="InterPro" id="IPR029021">
    <property type="entry name" value="Prot-tyrosine_phosphatase-like"/>
</dbReference>
<feature type="domain" description="Tyrosine specific protein phosphatases" evidence="3">
    <location>
        <begin position="422"/>
        <end position="462"/>
    </location>
</feature>
<dbReference type="Pfam" id="PF22784">
    <property type="entry name" value="PTP-SAK"/>
    <property type="match status" value="1"/>
</dbReference>
<dbReference type="PROSITE" id="PS50056">
    <property type="entry name" value="TYR_PHOSPHATASE_2"/>
    <property type="match status" value="1"/>
</dbReference>
<dbReference type="PANTHER" id="PTHR23339">
    <property type="entry name" value="TYROSINE SPECIFIC PROTEIN PHOSPHATASE AND DUAL SPECIFICITY PROTEIN PHOSPHATASE"/>
    <property type="match status" value="1"/>
</dbReference>
<keyword evidence="5" id="KW-1185">Reference proteome</keyword>
<feature type="compositionally biased region" description="Polar residues" evidence="2">
    <location>
        <begin position="269"/>
        <end position="281"/>
    </location>
</feature>
<feature type="compositionally biased region" description="Polar residues" evidence="2">
    <location>
        <begin position="290"/>
        <end position="299"/>
    </location>
</feature>
<feature type="compositionally biased region" description="Low complexity" evidence="2">
    <location>
        <begin position="250"/>
        <end position="260"/>
    </location>
</feature>
<dbReference type="InterPro" id="IPR000387">
    <property type="entry name" value="Tyr_Pase_dom"/>
</dbReference>
<organism evidence="4 5">
    <name type="scientific">Rhodocollybia butyracea</name>
    <dbReference type="NCBI Taxonomy" id="206335"/>
    <lineage>
        <taxon>Eukaryota</taxon>
        <taxon>Fungi</taxon>
        <taxon>Dikarya</taxon>
        <taxon>Basidiomycota</taxon>
        <taxon>Agaricomycotina</taxon>
        <taxon>Agaricomycetes</taxon>
        <taxon>Agaricomycetidae</taxon>
        <taxon>Agaricales</taxon>
        <taxon>Marasmiineae</taxon>
        <taxon>Omphalotaceae</taxon>
        <taxon>Rhodocollybia</taxon>
    </lineage>
</organism>
<gene>
    <name evidence="4" type="ORF">BDP27DRAFT_1419355</name>
</gene>
<sequence length="534" mass="57476">MAQYTHSGQPILEAADRLERLASQHHISEYSCLKYGPAGYPGRYVPLSVQSPETFKELRARQAEWSNAKAWWYSENSKTMSPIVLGPSGADTPSDGLTQQLSAAMDEQLPTEGNSVRSFSMAAHPIKTSLSHPINISAIIPPEILAIISSHLMFTSSGASASTQPTVFEVPSPFTLDRFIIAHSQAQSSAHSHRNSTLPPPFPVDAPLSPHLRTRSHVSEALQAAINSGIKSGANALSGDDTEPRTTFHSNGSSVSISISLKPLHRTTSESAPSNPETQPSVEPLDLPSEATSETGPPTNAELQAEAQLPTVDSAPAPQPTTAPSFFLGNLFLSSCPGKKVRLQGPVKGRSAVCRDLSTDLQRMKDLGVGCVVCCLDDTELEFLGAPWPEYQTATSKIGLDVLRLPTPEGLAPSLSPALLDEQLTTLIQRYTLRGIPVLVHCRGGVGRAGVISACWIIKLGLCGWLDSAFSPSTPTLDSNVTSPQTLLKQDALELVEKVIAVVRRRRSPKAVETFEQAQFLLDFIEHLRSLHID</sequence>
<dbReference type="GO" id="GO:0016791">
    <property type="term" value="F:phosphatase activity"/>
    <property type="evidence" value="ECO:0007669"/>
    <property type="project" value="UniProtKB-ARBA"/>
</dbReference>
<reference evidence="4" key="1">
    <citation type="submission" date="2020-11" db="EMBL/GenBank/DDBJ databases">
        <authorList>
            <consortium name="DOE Joint Genome Institute"/>
            <person name="Ahrendt S."/>
            <person name="Riley R."/>
            <person name="Andreopoulos W."/>
            <person name="Labutti K."/>
            <person name="Pangilinan J."/>
            <person name="Ruiz-Duenas F.J."/>
            <person name="Barrasa J.M."/>
            <person name="Sanchez-Garcia M."/>
            <person name="Camarero S."/>
            <person name="Miyauchi S."/>
            <person name="Serrano A."/>
            <person name="Linde D."/>
            <person name="Babiker R."/>
            <person name="Drula E."/>
            <person name="Ayuso-Fernandez I."/>
            <person name="Pacheco R."/>
            <person name="Padilla G."/>
            <person name="Ferreira P."/>
            <person name="Barriuso J."/>
            <person name="Kellner H."/>
            <person name="Castanera R."/>
            <person name="Alfaro M."/>
            <person name="Ramirez L."/>
            <person name="Pisabarro A.G."/>
            <person name="Kuo A."/>
            <person name="Tritt A."/>
            <person name="Lipzen A."/>
            <person name="He G."/>
            <person name="Yan M."/>
            <person name="Ng V."/>
            <person name="Cullen D."/>
            <person name="Martin F."/>
            <person name="Rosso M.-N."/>
            <person name="Henrissat B."/>
            <person name="Hibbett D."/>
            <person name="Martinez A.T."/>
            <person name="Grigoriev I.V."/>
        </authorList>
    </citation>
    <scope>NUCLEOTIDE SEQUENCE</scope>
    <source>
        <strain evidence="4">AH 40177</strain>
    </source>
</reference>
<dbReference type="Proteomes" id="UP000772434">
    <property type="component" value="Unassembled WGS sequence"/>
</dbReference>
<dbReference type="OrthoDB" id="266663at2759"/>
<evidence type="ECO:0000256" key="2">
    <source>
        <dbReference type="SAM" id="MobiDB-lite"/>
    </source>
</evidence>
<accession>A0A9P5PYY5</accession>
<dbReference type="SUPFAM" id="SSF52799">
    <property type="entry name" value="(Phosphotyrosine protein) phosphatases II"/>
    <property type="match status" value="1"/>
</dbReference>
<dbReference type="InterPro" id="IPR050561">
    <property type="entry name" value="PTP"/>
</dbReference>
<dbReference type="Gene3D" id="3.90.190.10">
    <property type="entry name" value="Protein tyrosine phosphatase superfamily"/>
    <property type="match status" value="1"/>
</dbReference>